<comment type="pathway">
    <text evidence="7">Carbohydrate degradation; 2-deoxy-D-ribose 1-phosphate degradation; D-glyceraldehyde 3-phosphate and acetaldehyde from 2-deoxy-alpha-D-ribose 1-phosphate: step 2/2.</text>
</comment>
<feature type="active site" description="Proton donor/acceptor" evidence="7">
    <location>
        <position position="184"/>
    </location>
</feature>
<dbReference type="SUPFAM" id="SSF51569">
    <property type="entry name" value="Aldolase"/>
    <property type="match status" value="1"/>
</dbReference>
<organism evidence="8 9">
    <name type="scientific">Clostridium cylindrosporum DSM 605</name>
    <dbReference type="NCBI Taxonomy" id="1121307"/>
    <lineage>
        <taxon>Bacteria</taxon>
        <taxon>Bacillati</taxon>
        <taxon>Bacillota</taxon>
        <taxon>Clostridia</taxon>
        <taxon>Eubacteriales</taxon>
        <taxon>Clostridiaceae</taxon>
        <taxon>Clostridium</taxon>
    </lineage>
</organism>
<feature type="active site" description="Proton donor/acceptor" evidence="7">
    <location>
        <position position="92"/>
    </location>
</feature>
<evidence type="ECO:0000256" key="3">
    <source>
        <dbReference type="ARBA" id="ARBA00023239"/>
    </source>
</evidence>
<evidence type="ECO:0000256" key="4">
    <source>
        <dbReference type="ARBA" id="ARBA00023270"/>
    </source>
</evidence>
<comment type="function">
    <text evidence="6 7">Catalyzes a reversible aldol reaction between acetaldehyde and D-glyceraldehyde 3-phosphate to generate 2-deoxy-D-ribose 5-phosphate.</text>
</comment>
<dbReference type="InterPro" id="IPR028581">
    <property type="entry name" value="DeoC_typeI"/>
</dbReference>
<keyword evidence="3 7" id="KW-0456">Lyase</keyword>
<sequence length="222" mass="23785">MKKEDIKEFIDHTLLKPEATLEEVKALCSEAKKNGFAAVCINPCFVSHARNELEGSKVKVCTVIGFPLGASTSKVKALETRDAIENGADEVDMVINIGRLKEGDIDYVRSDINSVVFEARNKAVVKVIIETSLLTDTEKEIACKLAKEVGADFVKTSTGFSGGGATLDDVKLMKKAVEGSLKVKASGGIRSYEDAINMISAGADRLGTSSSLKIIGINNEEK</sequence>
<dbReference type="CDD" id="cd00959">
    <property type="entry name" value="DeoC"/>
    <property type="match status" value="1"/>
</dbReference>
<dbReference type="GO" id="GO:0009264">
    <property type="term" value="P:deoxyribonucleotide catabolic process"/>
    <property type="evidence" value="ECO:0007669"/>
    <property type="project" value="UniProtKB-UniRule"/>
</dbReference>
<dbReference type="STRING" id="1121307.CLCY_2c01520"/>
<keyword evidence="9" id="KW-1185">Reference proteome</keyword>
<dbReference type="EMBL" id="LFVU01000027">
    <property type="protein sequence ID" value="KMT21392.1"/>
    <property type="molecule type" value="Genomic_DNA"/>
</dbReference>
<keyword evidence="2 7" id="KW-0963">Cytoplasm</keyword>
<comment type="catalytic activity">
    <reaction evidence="5 7">
        <text>2-deoxy-D-ribose 5-phosphate = D-glyceraldehyde 3-phosphate + acetaldehyde</text>
        <dbReference type="Rhea" id="RHEA:12821"/>
        <dbReference type="ChEBI" id="CHEBI:15343"/>
        <dbReference type="ChEBI" id="CHEBI:59776"/>
        <dbReference type="ChEBI" id="CHEBI:62877"/>
        <dbReference type="EC" id="4.1.2.4"/>
    </reaction>
</comment>
<keyword evidence="4 7" id="KW-0704">Schiff base</keyword>
<dbReference type="InterPro" id="IPR011343">
    <property type="entry name" value="DeoC"/>
</dbReference>
<evidence type="ECO:0000256" key="7">
    <source>
        <dbReference type="HAMAP-Rule" id="MF_00114"/>
    </source>
</evidence>
<comment type="subcellular location">
    <subcellularLocation>
        <location evidence="7">Cytoplasm</location>
    </subcellularLocation>
</comment>
<dbReference type="Pfam" id="PF01791">
    <property type="entry name" value="DeoC"/>
    <property type="match status" value="1"/>
</dbReference>
<dbReference type="Proteomes" id="UP000036756">
    <property type="component" value="Unassembled WGS sequence"/>
</dbReference>
<dbReference type="SMART" id="SM01133">
    <property type="entry name" value="DeoC"/>
    <property type="match status" value="1"/>
</dbReference>
<dbReference type="PANTHER" id="PTHR10889">
    <property type="entry name" value="DEOXYRIBOSE-PHOSPHATE ALDOLASE"/>
    <property type="match status" value="1"/>
</dbReference>
<feature type="active site" description="Schiff-base intermediate with acetaldehyde" evidence="7">
    <location>
        <position position="155"/>
    </location>
</feature>
<proteinExistence type="inferred from homology"/>
<evidence type="ECO:0000256" key="1">
    <source>
        <dbReference type="ARBA" id="ARBA00010936"/>
    </source>
</evidence>
<dbReference type="GO" id="GO:0006018">
    <property type="term" value="P:2-deoxyribose 1-phosphate catabolic process"/>
    <property type="evidence" value="ECO:0007669"/>
    <property type="project" value="UniProtKB-UniRule"/>
</dbReference>
<dbReference type="OrthoDB" id="9778711at2"/>
<dbReference type="EC" id="4.1.2.4" evidence="7"/>
<dbReference type="PANTHER" id="PTHR10889:SF1">
    <property type="entry name" value="DEOXYRIBOSE-PHOSPHATE ALDOLASE"/>
    <property type="match status" value="1"/>
</dbReference>
<comment type="similarity">
    <text evidence="1 7">Belongs to the DeoC/FbaB aldolase family. DeoC type 1 subfamily.</text>
</comment>
<dbReference type="GO" id="GO:0004139">
    <property type="term" value="F:deoxyribose-phosphate aldolase activity"/>
    <property type="evidence" value="ECO:0007669"/>
    <property type="project" value="UniProtKB-UniRule"/>
</dbReference>
<dbReference type="FunFam" id="3.20.20.70:FF:000044">
    <property type="entry name" value="Deoxyribose-phosphate aldolase"/>
    <property type="match status" value="1"/>
</dbReference>
<reference evidence="8 9" key="1">
    <citation type="submission" date="2015-06" db="EMBL/GenBank/DDBJ databases">
        <title>Draft genome sequence of the purine-degrading Clostridium cylindrosporum HC-1 (DSM 605).</title>
        <authorList>
            <person name="Poehlein A."/>
            <person name="Schiel-Bengelsdorf B."/>
            <person name="Bengelsdorf F."/>
            <person name="Daniel R."/>
            <person name="Duerre P."/>
        </authorList>
    </citation>
    <scope>NUCLEOTIDE SEQUENCE [LARGE SCALE GENOMIC DNA]</scope>
    <source>
        <strain evidence="8 9">DSM 605</strain>
    </source>
</reference>
<dbReference type="PIRSF" id="PIRSF001357">
    <property type="entry name" value="DeoC"/>
    <property type="match status" value="1"/>
</dbReference>
<dbReference type="UniPathway" id="UPA00002">
    <property type="reaction ID" value="UER00468"/>
</dbReference>
<evidence type="ECO:0000313" key="9">
    <source>
        <dbReference type="Proteomes" id="UP000036756"/>
    </source>
</evidence>
<dbReference type="AlphaFoldDB" id="A0A0J8D6B2"/>
<accession>A0A0J8D6B2</accession>
<comment type="caution">
    <text evidence="8">The sequence shown here is derived from an EMBL/GenBank/DDBJ whole genome shotgun (WGS) entry which is preliminary data.</text>
</comment>
<dbReference type="NCBIfam" id="TIGR00126">
    <property type="entry name" value="deoC"/>
    <property type="match status" value="1"/>
</dbReference>
<dbReference type="Gene3D" id="3.20.20.70">
    <property type="entry name" value="Aldolase class I"/>
    <property type="match status" value="1"/>
</dbReference>
<evidence type="ECO:0000256" key="5">
    <source>
        <dbReference type="ARBA" id="ARBA00048791"/>
    </source>
</evidence>
<gene>
    <name evidence="7 8" type="primary">deoC</name>
    <name evidence="8" type="ORF">CLCY_2c01520</name>
</gene>
<dbReference type="HAMAP" id="MF_00114">
    <property type="entry name" value="DeoC_type1"/>
    <property type="match status" value="1"/>
</dbReference>
<dbReference type="InterPro" id="IPR013785">
    <property type="entry name" value="Aldolase_TIM"/>
</dbReference>
<name>A0A0J8D6B2_CLOCY</name>
<protein>
    <recommendedName>
        <fullName evidence="7">Deoxyribose-phosphate aldolase</fullName>
        <shortName evidence="7">DERA</shortName>
        <ecNumber evidence="7">4.1.2.4</ecNumber>
    </recommendedName>
    <alternativeName>
        <fullName evidence="7">2-deoxy-D-ribose 5-phosphate aldolase</fullName>
    </alternativeName>
    <alternativeName>
        <fullName evidence="7">Phosphodeoxyriboaldolase</fullName>
        <shortName evidence="7">Deoxyriboaldolase</shortName>
    </alternativeName>
</protein>
<dbReference type="GO" id="GO:0005737">
    <property type="term" value="C:cytoplasm"/>
    <property type="evidence" value="ECO:0007669"/>
    <property type="project" value="UniProtKB-SubCell"/>
</dbReference>
<dbReference type="GO" id="GO:0016052">
    <property type="term" value="P:carbohydrate catabolic process"/>
    <property type="evidence" value="ECO:0007669"/>
    <property type="project" value="TreeGrafter"/>
</dbReference>
<evidence type="ECO:0000313" key="8">
    <source>
        <dbReference type="EMBL" id="KMT21392.1"/>
    </source>
</evidence>
<dbReference type="PATRIC" id="fig|1121307.3.peg.1009"/>
<dbReference type="RefSeq" id="WP_048570833.1">
    <property type="nucleotide sequence ID" value="NZ_LFVU01000027.1"/>
</dbReference>
<evidence type="ECO:0000256" key="6">
    <source>
        <dbReference type="ARBA" id="ARBA00056337"/>
    </source>
</evidence>
<dbReference type="InterPro" id="IPR002915">
    <property type="entry name" value="DeoC/FbaB/LacD_aldolase"/>
</dbReference>
<evidence type="ECO:0000256" key="2">
    <source>
        <dbReference type="ARBA" id="ARBA00022490"/>
    </source>
</evidence>